<sequence>MANPLKVSSPKSQCSSRFLRKFLLLIFVKRRISLDMKAWLSGSRNIIFNLSDDGMKLSINYVWPSALTSPNKLFSQQVADRTLILTHPKIHALTSRLLECQRTSRSLPQANIVVDLPMKVLREIGTWTKSGVKVDETRIALLEFQAYQKNQVINDTDTSITF</sequence>
<evidence type="ECO:0000313" key="2">
    <source>
        <dbReference type="Proteomes" id="UP001151699"/>
    </source>
</evidence>
<proteinExistence type="predicted"/>
<dbReference type="AlphaFoldDB" id="A0A9Q0RW63"/>
<dbReference type="EMBL" id="WJQU01000004">
    <property type="protein sequence ID" value="KAJ6634598.1"/>
    <property type="molecule type" value="Genomic_DNA"/>
</dbReference>
<accession>A0A9Q0RW63</accession>
<reference evidence="1" key="1">
    <citation type="submission" date="2022-07" db="EMBL/GenBank/DDBJ databases">
        <authorList>
            <person name="Trinca V."/>
            <person name="Uliana J.V.C."/>
            <person name="Torres T.T."/>
            <person name="Ward R.J."/>
            <person name="Monesi N."/>
        </authorList>
    </citation>
    <scope>NUCLEOTIDE SEQUENCE</scope>
    <source>
        <strain evidence="1">HSMRA1968</strain>
        <tissue evidence="1">Whole embryos</tissue>
    </source>
</reference>
<gene>
    <name evidence="1" type="ORF">Bhyg_13173</name>
</gene>
<evidence type="ECO:0000313" key="1">
    <source>
        <dbReference type="EMBL" id="KAJ6634598.1"/>
    </source>
</evidence>
<organism evidence="1 2">
    <name type="scientific">Pseudolycoriella hygida</name>
    <dbReference type="NCBI Taxonomy" id="35572"/>
    <lineage>
        <taxon>Eukaryota</taxon>
        <taxon>Metazoa</taxon>
        <taxon>Ecdysozoa</taxon>
        <taxon>Arthropoda</taxon>
        <taxon>Hexapoda</taxon>
        <taxon>Insecta</taxon>
        <taxon>Pterygota</taxon>
        <taxon>Neoptera</taxon>
        <taxon>Endopterygota</taxon>
        <taxon>Diptera</taxon>
        <taxon>Nematocera</taxon>
        <taxon>Sciaroidea</taxon>
        <taxon>Sciaridae</taxon>
        <taxon>Pseudolycoriella</taxon>
    </lineage>
</organism>
<keyword evidence="2" id="KW-1185">Reference proteome</keyword>
<comment type="caution">
    <text evidence="1">The sequence shown here is derived from an EMBL/GenBank/DDBJ whole genome shotgun (WGS) entry which is preliminary data.</text>
</comment>
<name>A0A9Q0RW63_9DIPT</name>
<dbReference type="OrthoDB" id="6356850at2759"/>
<protein>
    <submittedName>
        <fullName evidence="1">Uncharacterized protein</fullName>
    </submittedName>
</protein>
<dbReference type="Proteomes" id="UP001151699">
    <property type="component" value="Chromosome C"/>
</dbReference>